<comment type="subcellular location">
    <subcellularLocation>
        <location evidence="1">Membrane</location>
        <topology evidence="1">Multi-pass membrane protein</topology>
    </subcellularLocation>
</comment>
<keyword evidence="4" id="KW-1133">Transmembrane helix</keyword>
<evidence type="ECO:0000256" key="2">
    <source>
        <dbReference type="ARBA" id="ARBA00022692"/>
    </source>
</evidence>
<dbReference type="InterPro" id="IPR005225">
    <property type="entry name" value="Small_GTP-bd"/>
</dbReference>
<evidence type="ECO:0000256" key="5">
    <source>
        <dbReference type="ARBA" id="ARBA00023134"/>
    </source>
</evidence>
<dbReference type="RefSeq" id="WP_110986844.1">
    <property type="nucleotide sequence ID" value="NZ_CAWNWM010000009.1"/>
</dbReference>
<dbReference type="Proteomes" id="UP000248857">
    <property type="component" value="Unassembled WGS sequence"/>
</dbReference>
<evidence type="ECO:0000256" key="4">
    <source>
        <dbReference type="ARBA" id="ARBA00022989"/>
    </source>
</evidence>
<comment type="caution">
    <text evidence="8">The sequence shown here is derived from an EMBL/GenBank/DDBJ whole genome shotgun (WGS) entry which is preliminary data.</text>
</comment>
<dbReference type="AlphaFoldDB" id="A0A2W1JG08"/>
<dbReference type="GO" id="GO:0030488">
    <property type="term" value="P:tRNA methylation"/>
    <property type="evidence" value="ECO:0007669"/>
    <property type="project" value="TreeGrafter"/>
</dbReference>
<evidence type="ECO:0000256" key="3">
    <source>
        <dbReference type="ARBA" id="ARBA00022741"/>
    </source>
</evidence>
<dbReference type="GO" id="GO:0016020">
    <property type="term" value="C:membrane"/>
    <property type="evidence" value="ECO:0007669"/>
    <property type="project" value="UniProtKB-SubCell"/>
</dbReference>
<keyword evidence="5" id="KW-0342">GTP-binding</keyword>
<dbReference type="InterPro" id="IPR021147">
    <property type="entry name" value="DUF697"/>
</dbReference>
<accession>A0A2W1JG08</accession>
<dbReference type="InterPro" id="IPR027417">
    <property type="entry name" value="P-loop_NTPase"/>
</dbReference>
<keyword evidence="6" id="KW-0472">Membrane</keyword>
<protein>
    <submittedName>
        <fullName evidence="8">GTPase Era</fullName>
    </submittedName>
</protein>
<evidence type="ECO:0000313" key="8">
    <source>
        <dbReference type="EMBL" id="PZD72560.1"/>
    </source>
</evidence>
<keyword evidence="9" id="KW-1185">Reference proteome</keyword>
<name>A0A2W1JG08_9CYAN</name>
<dbReference type="GO" id="GO:0005737">
    <property type="term" value="C:cytoplasm"/>
    <property type="evidence" value="ECO:0007669"/>
    <property type="project" value="TreeGrafter"/>
</dbReference>
<dbReference type="NCBIfam" id="TIGR00231">
    <property type="entry name" value="small_GTP"/>
    <property type="match status" value="1"/>
</dbReference>
<gene>
    <name evidence="8" type="primary">era_4</name>
    <name evidence="8" type="ORF">C1752_03395</name>
</gene>
<dbReference type="Gene3D" id="3.40.50.300">
    <property type="entry name" value="P-loop containing nucleotide triphosphate hydrolases"/>
    <property type="match status" value="1"/>
</dbReference>
<keyword evidence="2" id="KW-0812">Transmembrane</keyword>
<dbReference type="EMBL" id="PQWO01000009">
    <property type="protein sequence ID" value="PZD72560.1"/>
    <property type="molecule type" value="Genomic_DNA"/>
</dbReference>
<dbReference type="Pfam" id="PF01926">
    <property type="entry name" value="MMR_HSR1"/>
    <property type="match status" value="1"/>
</dbReference>
<dbReference type="GO" id="GO:0005525">
    <property type="term" value="F:GTP binding"/>
    <property type="evidence" value="ECO:0007669"/>
    <property type="project" value="UniProtKB-KW"/>
</dbReference>
<evidence type="ECO:0000313" key="9">
    <source>
        <dbReference type="Proteomes" id="UP000248857"/>
    </source>
</evidence>
<dbReference type="InterPro" id="IPR006073">
    <property type="entry name" value="GTP-bd"/>
</dbReference>
<dbReference type="PANTHER" id="PTHR42714:SF6">
    <property type="entry name" value="TRANSLATION INITIATION FACTOR IF-2"/>
    <property type="match status" value="1"/>
</dbReference>
<evidence type="ECO:0000256" key="1">
    <source>
        <dbReference type="ARBA" id="ARBA00004141"/>
    </source>
</evidence>
<keyword evidence="3" id="KW-0547">Nucleotide-binding</keyword>
<evidence type="ECO:0000259" key="7">
    <source>
        <dbReference type="Pfam" id="PF01926"/>
    </source>
</evidence>
<evidence type="ECO:0000256" key="6">
    <source>
        <dbReference type="ARBA" id="ARBA00023136"/>
    </source>
</evidence>
<dbReference type="GO" id="GO:0002098">
    <property type="term" value="P:tRNA wobble uridine modification"/>
    <property type="evidence" value="ECO:0007669"/>
    <property type="project" value="TreeGrafter"/>
</dbReference>
<proteinExistence type="predicted"/>
<dbReference type="Pfam" id="PF05128">
    <property type="entry name" value="DUF697"/>
    <property type="match status" value="1"/>
</dbReference>
<organism evidence="8 9">
    <name type="scientific">Acaryochloris thomasi RCC1774</name>
    <dbReference type="NCBI Taxonomy" id="1764569"/>
    <lineage>
        <taxon>Bacteria</taxon>
        <taxon>Bacillati</taxon>
        <taxon>Cyanobacteriota</taxon>
        <taxon>Cyanophyceae</taxon>
        <taxon>Acaryochloridales</taxon>
        <taxon>Acaryochloridaceae</taxon>
        <taxon>Acaryochloris</taxon>
        <taxon>Acaryochloris thomasi</taxon>
    </lineage>
</organism>
<reference evidence="8 9" key="1">
    <citation type="journal article" date="2018" name="Sci. Rep.">
        <title>A novel species of the marine cyanobacterium Acaryochloris with a unique pigment content and lifestyle.</title>
        <authorList>
            <person name="Partensky F."/>
            <person name="Six C."/>
            <person name="Ratin M."/>
            <person name="Garczarek L."/>
            <person name="Vaulot D."/>
            <person name="Probert I."/>
            <person name="Calteau A."/>
            <person name="Gourvil P."/>
            <person name="Marie D."/>
            <person name="Grebert T."/>
            <person name="Bouchier C."/>
            <person name="Le Panse S."/>
            <person name="Gachenot M."/>
            <person name="Rodriguez F."/>
            <person name="Garrido J.L."/>
        </authorList>
    </citation>
    <scope>NUCLEOTIDE SEQUENCE [LARGE SCALE GENOMIC DNA]</scope>
    <source>
        <strain evidence="8 9">RCC1774</strain>
    </source>
</reference>
<dbReference type="SUPFAM" id="SSF52540">
    <property type="entry name" value="P-loop containing nucleoside triphosphate hydrolases"/>
    <property type="match status" value="1"/>
</dbReference>
<dbReference type="CDD" id="cd00880">
    <property type="entry name" value="Era_like"/>
    <property type="match status" value="1"/>
</dbReference>
<feature type="domain" description="G" evidence="7">
    <location>
        <begin position="84"/>
        <end position="209"/>
    </location>
</feature>
<sequence>MPLDAPDSRNQNPTDDLIQLESDLEQAIQDFERIQSDLGYQHAQESLQMLVQKLDLSRREQAGLESEIASLQSMLDKLENQVVHIAVFGLVSRGKSSLLNALVGQSIFATGPTHGVTQTTQQARWDVAENADGLVRVSLAGNGRSQVQLIDTPGIDEIAGEEREQLAKDVAQQADLILFVIAGDLTKVEYEALSNLRQASKPLLLVFNKVDQYPEADRQLIYEKIRDDRVRELLSPDEIVMASAAPLMAKAVTRADGSLGAELVPGPPQITDLKLKILEILNREGKALVALNTLLYADEIHEQVVQRKMEIRDRSANQIIWQSVMTKGVAIALNPITLVDILSSAVIDIAMILTLSKLYGISMTQQGAVGLLRNIAVAMGGISATELLATFGLSSLKGILGVAAPVTGGASLVPYLSVAITQAAVAGVSSYSIGQVTKQYLSNGASWGPQGPKTVVTEILESLDQTYILNRIKAELRQKLDPMSRA</sequence>
<dbReference type="OrthoDB" id="494524at2"/>
<dbReference type="PANTHER" id="PTHR42714">
    <property type="entry name" value="TRNA MODIFICATION GTPASE GTPBP3"/>
    <property type="match status" value="1"/>
</dbReference>